<evidence type="ECO:0000256" key="8">
    <source>
        <dbReference type="ARBA" id="ARBA00022832"/>
    </source>
</evidence>
<reference evidence="14 15" key="1">
    <citation type="submission" date="2017-02" db="EMBL/GenBank/DDBJ databases">
        <title>Genomes of Trichoderma spp. with biocontrol activity.</title>
        <authorList>
            <person name="Gardiner D."/>
            <person name="Kazan K."/>
            <person name="Vos C."/>
            <person name="Harvey P."/>
        </authorList>
    </citation>
    <scope>NUCLEOTIDE SEQUENCE [LARGE SCALE GENOMIC DNA]</scope>
    <source>
        <strain evidence="14 15">A5MH</strain>
    </source>
</reference>
<dbReference type="SUPFAM" id="SSF53474">
    <property type="entry name" value="alpha/beta-Hydrolases"/>
    <property type="match status" value="1"/>
</dbReference>
<dbReference type="InterPro" id="IPR003140">
    <property type="entry name" value="PLipase/COase/thioEstase"/>
</dbReference>
<gene>
    <name evidence="14" type="ORF">TGAMA5MH_07590</name>
</gene>
<keyword evidence="9" id="KW-0443">Lipid metabolism</keyword>
<dbReference type="PANTHER" id="PTHR10655">
    <property type="entry name" value="LYSOPHOSPHOLIPASE-RELATED"/>
    <property type="match status" value="1"/>
</dbReference>
<dbReference type="GO" id="GO:0052689">
    <property type="term" value="F:carboxylic ester hydrolase activity"/>
    <property type="evidence" value="ECO:0007669"/>
    <property type="project" value="UniProtKB-KW"/>
</dbReference>
<evidence type="ECO:0000256" key="4">
    <source>
        <dbReference type="ARBA" id="ARBA00014923"/>
    </source>
</evidence>
<evidence type="ECO:0000256" key="9">
    <source>
        <dbReference type="ARBA" id="ARBA00023098"/>
    </source>
</evidence>
<evidence type="ECO:0000256" key="10">
    <source>
        <dbReference type="ARBA" id="ARBA00029392"/>
    </source>
</evidence>
<evidence type="ECO:0000256" key="6">
    <source>
        <dbReference type="ARBA" id="ARBA00022490"/>
    </source>
</evidence>
<dbReference type="InterPro" id="IPR050565">
    <property type="entry name" value="LYPA1-2/EST-like"/>
</dbReference>
<accession>A0A0W7V9Y5</accession>
<dbReference type="GO" id="GO:0005737">
    <property type="term" value="C:cytoplasm"/>
    <property type="evidence" value="ECO:0007669"/>
    <property type="project" value="UniProtKB-SubCell"/>
</dbReference>
<dbReference type="GO" id="GO:0008474">
    <property type="term" value="F:palmitoyl-(protein) hydrolase activity"/>
    <property type="evidence" value="ECO:0007669"/>
    <property type="project" value="UniProtKB-EC"/>
</dbReference>
<evidence type="ECO:0000256" key="12">
    <source>
        <dbReference type="ARBA" id="ARBA00047337"/>
    </source>
</evidence>
<dbReference type="EMBL" id="MTYH01000068">
    <property type="protein sequence ID" value="PNP40593.1"/>
    <property type="molecule type" value="Genomic_DNA"/>
</dbReference>
<keyword evidence="6" id="KW-0963">Cytoplasm</keyword>
<comment type="caution">
    <text evidence="14">The sequence shown here is derived from an EMBL/GenBank/DDBJ whole genome shotgun (WGS) entry which is preliminary data.</text>
</comment>
<comment type="catalytic activity">
    <reaction evidence="12">
        <text>S-hexadecanoyl-L-cysteinyl-[protein] + H2O = L-cysteinyl-[protein] + hexadecanoate + H(+)</text>
        <dbReference type="Rhea" id="RHEA:19233"/>
        <dbReference type="Rhea" id="RHEA-COMP:10131"/>
        <dbReference type="Rhea" id="RHEA-COMP:11032"/>
        <dbReference type="ChEBI" id="CHEBI:7896"/>
        <dbReference type="ChEBI" id="CHEBI:15377"/>
        <dbReference type="ChEBI" id="CHEBI:15378"/>
        <dbReference type="ChEBI" id="CHEBI:29950"/>
        <dbReference type="ChEBI" id="CHEBI:74151"/>
        <dbReference type="EC" id="3.1.2.22"/>
    </reaction>
</comment>
<dbReference type="Proteomes" id="UP000236546">
    <property type="component" value="Unassembled WGS sequence"/>
</dbReference>
<dbReference type="PANTHER" id="PTHR10655:SF17">
    <property type="entry name" value="LYSOPHOSPHOLIPASE-LIKE PROTEIN 1"/>
    <property type="match status" value="1"/>
</dbReference>
<evidence type="ECO:0000256" key="1">
    <source>
        <dbReference type="ARBA" id="ARBA00004496"/>
    </source>
</evidence>
<dbReference type="OrthoDB" id="2418081at2759"/>
<keyword evidence="7" id="KW-0378">Hydrolase</keyword>
<evidence type="ECO:0000313" key="14">
    <source>
        <dbReference type="EMBL" id="PNP40593.1"/>
    </source>
</evidence>
<comment type="similarity">
    <text evidence="2">Belongs to the AB hydrolase superfamily. AB hydrolase 2 family.</text>
</comment>
<evidence type="ECO:0000256" key="2">
    <source>
        <dbReference type="ARBA" id="ARBA00006499"/>
    </source>
</evidence>
<protein>
    <recommendedName>
        <fullName evidence="4">Acyl-protein thioesterase 1</fullName>
        <ecNumber evidence="3">3.1.2.22</ecNumber>
    </recommendedName>
    <alternativeName>
        <fullName evidence="11">Palmitoyl-protein hydrolase</fullName>
    </alternativeName>
</protein>
<dbReference type="GO" id="GO:0006631">
    <property type="term" value="P:fatty acid metabolic process"/>
    <property type="evidence" value="ECO:0007669"/>
    <property type="project" value="UniProtKB-KW"/>
</dbReference>
<evidence type="ECO:0000256" key="3">
    <source>
        <dbReference type="ARBA" id="ARBA00012423"/>
    </source>
</evidence>
<evidence type="ECO:0000313" key="15">
    <source>
        <dbReference type="Proteomes" id="UP000236546"/>
    </source>
</evidence>
<dbReference type="InterPro" id="IPR029058">
    <property type="entry name" value="AB_hydrolase_fold"/>
</dbReference>
<evidence type="ECO:0000256" key="11">
    <source>
        <dbReference type="ARBA" id="ARBA00031195"/>
    </source>
</evidence>
<proteinExistence type="inferred from homology"/>
<sequence length="245" mass="26765">MASRAGPVVFPALSRHTATVIFVHGLGDSGKGWADVVKLWQRKHRLDEVKFVLPNARTMPITVNRGAFMPAWFDVKSLGAASKMTLDERSRDTDEAGILESRAYLYSLIQDEAADGISSDRIVLGGFSQGGAMSIFSGITAPFKLAGIVGLSCWLPLSHKLKEFIPGTNFNQDTPIFMGHGDIDPVVLYEWGTATEERLKELGYDVNRETYEGMEHSACIEEIDDVEEFLVSKLPAKGSALSTGP</sequence>
<name>A0A0W7V9Y5_9HYPO</name>
<dbReference type="Gene3D" id="3.40.50.1820">
    <property type="entry name" value="alpha/beta hydrolase"/>
    <property type="match status" value="1"/>
</dbReference>
<dbReference type="AlphaFoldDB" id="A0A0W7V9Y5"/>
<evidence type="ECO:0000256" key="7">
    <source>
        <dbReference type="ARBA" id="ARBA00022801"/>
    </source>
</evidence>
<keyword evidence="8" id="KW-0276">Fatty acid metabolism</keyword>
<comment type="function">
    <text evidence="10">Hydrolyzes fatty acids from S-acylated cysteine residues in proteins with a strong preference for palmitoylated G-alpha proteins over other acyl substrates. Mediates the deacylation of G-alpha proteins such as GPA1 in vivo, but has weak or no activity toward palmitoylated Ras proteins. Has weak lysophospholipase activity in vitro; however such activity may not exist in vivo.</text>
</comment>
<keyword evidence="5" id="KW-0719">Serine esterase</keyword>
<comment type="subcellular location">
    <subcellularLocation>
        <location evidence="1">Cytoplasm</location>
    </subcellularLocation>
</comment>
<evidence type="ECO:0000256" key="5">
    <source>
        <dbReference type="ARBA" id="ARBA00022487"/>
    </source>
</evidence>
<dbReference type="EC" id="3.1.2.22" evidence="3"/>
<organism evidence="14 15">
    <name type="scientific">Trichoderma gamsii</name>
    <dbReference type="NCBI Taxonomy" id="398673"/>
    <lineage>
        <taxon>Eukaryota</taxon>
        <taxon>Fungi</taxon>
        <taxon>Dikarya</taxon>
        <taxon>Ascomycota</taxon>
        <taxon>Pezizomycotina</taxon>
        <taxon>Sordariomycetes</taxon>
        <taxon>Hypocreomycetidae</taxon>
        <taxon>Hypocreales</taxon>
        <taxon>Hypocreaceae</taxon>
        <taxon>Trichoderma</taxon>
    </lineage>
</organism>
<evidence type="ECO:0000259" key="13">
    <source>
        <dbReference type="Pfam" id="PF02230"/>
    </source>
</evidence>
<feature type="domain" description="Phospholipase/carboxylesterase/thioesterase" evidence="13">
    <location>
        <begin position="7"/>
        <end position="230"/>
    </location>
</feature>
<dbReference type="FunFam" id="3.40.50.1820:FF:000010">
    <property type="entry name" value="Acyl-protein thioesterase 2"/>
    <property type="match status" value="1"/>
</dbReference>
<dbReference type="Pfam" id="PF02230">
    <property type="entry name" value="Abhydrolase_2"/>
    <property type="match status" value="1"/>
</dbReference>